<dbReference type="InterPro" id="IPR051449">
    <property type="entry name" value="ABC-2_transporter_component"/>
</dbReference>
<evidence type="ECO:0000256" key="1">
    <source>
        <dbReference type="ARBA" id="ARBA00004651"/>
    </source>
</evidence>
<keyword evidence="8" id="KW-1185">Reference proteome</keyword>
<evidence type="ECO:0000313" key="8">
    <source>
        <dbReference type="Proteomes" id="UP000019140"/>
    </source>
</evidence>
<keyword evidence="4 6" id="KW-1133">Transmembrane helix</keyword>
<dbReference type="Pfam" id="PF12679">
    <property type="entry name" value="ABC2_membrane_2"/>
    <property type="match status" value="1"/>
</dbReference>
<dbReference type="Proteomes" id="UP000019140">
    <property type="component" value="Unassembled WGS sequence"/>
</dbReference>
<keyword evidence="3 6" id="KW-0812">Transmembrane</keyword>
<evidence type="ECO:0000256" key="4">
    <source>
        <dbReference type="ARBA" id="ARBA00022989"/>
    </source>
</evidence>
<dbReference type="HOGENOM" id="CLU_081003_0_0_7"/>
<evidence type="ECO:0008006" key="9">
    <source>
        <dbReference type="Google" id="ProtNLM"/>
    </source>
</evidence>
<keyword evidence="5 6" id="KW-0472">Membrane</keyword>
<feature type="transmembrane region" description="Helical" evidence="6">
    <location>
        <begin position="76"/>
        <end position="97"/>
    </location>
</feature>
<dbReference type="PANTHER" id="PTHR30294:SF29">
    <property type="entry name" value="MULTIDRUG ABC TRANSPORTER PERMEASE YBHS-RELATED"/>
    <property type="match status" value="1"/>
</dbReference>
<reference evidence="7 8" key="1">
    <citation type="journal article" date="2014" name="Nature">
        <title>An environmental bacterial taxon with a large and distinct metabolic repertoire.</title>
        <authorList>
            <person name="Wilson M.C."/>
            <person name="Mori T."/>
            <person name="Ruckert C."/>
            <person name="Uria A.R."/>
            <person name="Helf M.J."/>
            <person name="Takada K."/>
            <person name="Gernert C."/>
            <person name="Steffens U.A."/>
            <person name="Heycke N."/>
            <person name="Schmitt S."/>
            <person name="Rinke C."/>
            <person name="Helfrich E.J."/>
            <person name="Brachmann A.O."/>
            <person name="Gurgui C."/>
            <person name="Wakimoto T."/>
            <person name="Kracht M."/>
            <person name="Crusemann M."/>
            <person name="Hentschel U."/>
            <person name="Abe I."/>
            <person name="Matsunaga S."/>
            <person name="Kalinowski J."/>
            <person name="Takeyama H."/>
            <person name="Piel J."/>
        </authorList>
    </citation>
    <scope>NUCLEOTIDE SEQUENCE [LARGE SCALE GENOMIC DNA]</scope>
    <source>
        <strain evidence="8">TSY2</strain>
    </source>
</reference>
<feature type="transmembrane region" description="Helical" evidence="6">
    <location>
        <begin position="142"/>
        <end position="158"/>
    </location>
</feature>
<protein>
    <recommendedName>
        <fullName evidence="9">ABC transporter permease</fullName>
    </recommendedName>
</protein>
<sequence>MAYIVTAIFLLLSGAFFTMYLAAANYLDTSIRGFLHAAQFLILLFAAVLTMRLIAEEKKLGTWELLLTAPVRDSEIILGKFLGSLAVLTGMLALTLYYPLLLVVFGDPDLGPIGTSYLGLFLLGCAALAVGIFASSLTSNQIVAAVVSGGMLFALWFLGQARQFAPVALGDLLAYLSLAHHFPDFIRGIVDTRAIVYYLSMTALFLYLAIRSLETGRWS</sequence>
<dbReference type="GO" id="GO:0005886">
    <property type="term" value="C:plasma membrane"/>
    <property type="evidence" value="ECO:0007669"/>
    <property type="project" value="UniProtKB-SubCell"/>
</dbReference>
<evidence type="ECO:0000313" key="7">
    <source>
        <dbReference type="EMBL" id="ETW98802.1"/>
    </source>
</evidence>
<dbReference type="GO" id="GO:0140359">
    <property type="term" value="F:ABC-type transporter activity"/>
    <property type="evidence" value="ECO:0007669"/>
    <property type="project" value="InterPro"/>
</dbReference>
<feature type="transmembrane region" description="Helical" evidence="6">
    <location>
        <begin position="34"/>
        <end position="55"/>
    </location>
</feature>
<evidence type="ECO:0000256" key="6">
    <source>
        <dbReference type="SAM" id="Phobius"/>
    </source>
</evidence>
<evidence type="ECO:0000256" key="5">
    <source>
        <dbReference type="ARBA" id="ARBA00023136"/>
    </source>
</evidence>
<accession>W4LLH1</accession>
<name>W4LLH1_9BACT</name>
<dbReference type="EMBL" id="AZHX01001909">
    <property type="protein sequence ID" value="ETW98802.1"/>
    <property type="molecule type" value="Genomic_DNA"/>
</dbReference>
<comment type="caution">
    <text evidence="7">The sequence shown here is derived from an EMBL/GenBank/DDBJ whole genome shotgun (WGS) entry which is preliminary data.</text>
</comment>
<organism evidence="7 8">
    <name type="scientific">Candidatus Entotheonella gemina</name>
    <dbReference type="NCBI Taxonomy" id="1429439"/>
    <lineage>
        <taxon>Bacteria</taxon>
        <taxon>Pseudomonadati</taxon>
        <taxon>Nitrospinota/Tectimicrobiota group</taxon>
        <taxon>Candidatus Tectimicrobiota</taxon>
        <taxon>Candidatus Entotheonellia</taxon>
        <taxon>Candidatus Entotheonellales</taxon>
        <taxon>Candidatus Entotheonellaceae</taxon>
        <taxon>Candidatus Entotheonella</taxon>
    </lineage>
</organism>
<gene>
    <name evidence="7" type="ORF">ETSY2_42175</name>
</gene>
<dbReference type="AlphaFoldDB" id="W4LLH1"/>
<keyword evidence="2" id="KW-1003">Cell membrane</keyword>
<evidence type="ECO:0000256" key="2">
    <source>
        <dbReference type="ARBA" id="ARBA00022475"/>
    </source>
</evidence>
<evidence type="ECO:0000256" key="3">
    <source>
        <dbReference type="ARBA" id="ARBA00022692"/>
    </source>
</evidence>
<feature type="transmembrane region" description="Helical" evidence="6">
    <location>
        <begin position="194"/>
        <end position="210"/>
    </location>
</feature>
<feature type="transmembrane region" description="Helical" evidence="6">
    <location>
        <begin position="117"/>
        <end position="135"/>
    </location>
</feature>
<dbReference type="PANTHER" id="PTHR30294">
    <property type="entry name" value="MEMBRANE COMPONENT OF ABC TRANSPORTER YHHJ-RELATED"/>
    <property type="match status" value="1"/>
</dbReference>
<proteinExistence type="predicted"/>
<comment type="subcellular location">
    <subcellularLocation>
        <location evidence="1">Cell membrane</location>
        <topology evidence="1">Multi-pass membrane protein</topology>
    </subcellularLocation>
</comment>